<dbReference type="InterPro" id="IPR002182">
    <property type="entry name" value="NB-ARC"/>
</dbReference>
<feature type="domain" description="Disease resistance N-terminal" evidence="6">
    <location>
        <begin position="11"/>
        <end position="95"/>
    </location>
</feature>
<evidence type="ECO:0008006" key="9">
    <source>
        <dbReference type="Google" id="ProtNLM"/>
    </source>
</evidence>
<gene>
    <name evidence="7" type="ORF">Dsin_028277</name>
</gene>
<keyword evidence="2" id="KW-0547">Nucleotide-binding</keyword>
<dbReference type="Pfam" id="PF00931">
    <property type="entry name" value="NB-ARC"/>
    <property type="match status" value="1"/>
</dbReference>
<feature type="domain" description="NB-ARC" evidence="5">
    <location>
        <begin position="165"/>
        <end position="342"/>
    </location>
</feature>
<sequence length="366" mass="42240">MSELLVSPVAEIVLRKLGSIAYQQVFLLWGVKKDLLKLENTSTTINAVLLDAEHQQFHNRELRVWLEKLKDVCYDAEDVLSEFEAESLRGSNSSKVWNLLPHPKSLTFRFMIAHKMKGIRERLDEIAVDKLKFHLNINRDYSLDVSKQREMTHSFVFASDVIGRDKNKQEIIQLLMQPEPVDDDQNVSVVPIVGIGGLGKTALAKLVYNDKRIDEYFDLKMWICVSDDFVEKKIMIKIINSATSKKPSNMDIDQLQKVLRDILSGKRYLLIMDDVWNEDARKWIDFKKLLLGGANGSKIIVTTRSNRVASIMGTMRCANEYRLEGLSYESCLSLFMKCAFKEGEDKHWRRNCEKMWRSSIGGENIR</sequence>
<dbReference type="Pfam" id="PF18052">
    <property type="entry name" value="Rx_N"/>
    <property type="match status" value="1"/>
</dbReference>
<dbReference type="Gene3D" id="1.20.5.4130">
    <property type="match status" value="1"/>
</dbReference>
<keyword evidence="8" id="KW-1185">Reference proteome</keyword>
<dbReference type="InterPro" id="IPR041118">
    <property type="entry name" value="Rx_N"/>
</dbReference>
<evidence type="ECO:0000256" key="4">
    <source>
        <dbReference type="ARBA" id="ARBA00022840"/>
    </source>
</evidence>
<evidence type="ECO:0000313" key="7">
    <source>
        <dbReference type="EMBL" id="KAK3188716.1"/>
    </source>
</evidence>
<dbReference type="AlphaFoldDB" id="A0AAD9ZRR0"/>
<keyword evidence="3" id="KW-0611">Plant defense</keyword>
<proteinExistence type="predicted"/>
<reference evidence="7" key="1">
    <citation type="journal article" date="2023" name="Plant J.">
        <title>Genome sequences and population genomics provide insights into the demographic history, inbreeding, and mutation load of two 'living fossil' tree species of Dipteronia.</title>
        <authorList>
            <person name="Feng Y."/>
            <person name="Comes H.P."/>
            <person name="Chen J."/>
            <person name="Zhu S."/>
            <person name="Lu R."/>
            <person name="Zhang X."/>
            <person name="Li P."/>
            <person name="Qiu J."/>
            <person name="Olsen K.M."/>
            <person name="Qiu Y."/>
        </authorList>
    </citation>
    <scope>NUCLEOTIDE SEQUENCE</scope>
    <source>
        <strain evidence="7">NBL</strain>
    </source>
</reference>
<evidence type="ECO:0000256" key="3">
    <source>
        <dbReference type="ARBA" id="ARBA00022821"/>
    </source>
</evidence>
<dbReference type="GO" id="GO:0043531">
    <property type="term" value="F:ADP binding"/>
    <property type="evidence" value="ECO:0007669"/>
    <property type="project" value="InterPro"/>
</dbReference>
<dbReference type="PANTHER" id="PTHR36766:SF61">
    <property type="entry name" value="NB-ARC DOMAIN DISEASE RESISTANCE PROTEIN"/>
    <property type="match status" value="1"/>
</dbReference>
<accession>A0AAD9ZRR0</accession>
<evidence type="ECO:0000313" key="8">
    <source>
        <dbReference type="Proteomes" id="UP001281410"/>
    </source>
</evidence>
<dbReference type="Proteomes" id="UP001281410">
    <property type="component" value="Unassembled WGS sequence"/>
</dbReference>
<keyword evidence="1" id="KW-0677">Repeat</keyword>
<evidence type="ECO:0000256" key="1">
    <source>
        <dbReference type="ARBA" id="ARBA00022737"/>
    </source>
</evidence>
<evidence type="ECO:0000259" key="6">
    <source>
        <dbReference type="Pfam" id="PF18052"/>
    </source>
</evidence>
<dbReference type="InterPro" id="IPR027417">
    <property type="entry name" value="P-loop_NTPase"/>
</dbReference>
<evidence type="ECO:0000256" key="2">
    <source>
        <dbReference type="ARBA" id="ARBA00022741"/>
    </source>
</evidence>
<dbReference type="CDD" id="cd14798">
    <property type="entry name" value="RX-CC_like"/>
    <property type="match status" value="1"/>
</dbReference>
<name>A0AAD9ZRR0_9ROSI</name>
<dbReference type="PANTHER" id="PTHR36766">
    <property type="entry name" value="PLANT BROAD-SPECTRUM MILDEW RESISTANCE PROTEIN RPW8"/>
    <property type="match status" value="1"/>
</dbReference>
<dbReference type="GO" id="GO:0006952">
    <property type="term" value="P:defense response"/>
    <property type="evidence" value="ECO:0007669"/>
    <property type="project" value="UniProtKB-KW"/>
</dbReference>
<evidence type="ECO:0000259" key="5">
    <source>
        <dbReference type="Pfam" id="PF00931"/>
    </source>
</evidence>
<dbReference type="PRINTS" id="PR00364">
    <property type="entry name" value="DISEASERSIST"/>
</dbReference>
<dbReference type="FunFam" id="3.40.50.300:FF:001091">
    <property type="entry name" value="Probable disease resistance protein At1g61300"/>
    <property type="match status" value="1"/>
</dbReference>
<comment type="caution">
    <text evidence="7">The sequence shown here is derived from an EMBL/GenBank/DDBJ whole genome shotgun (WGS) entry which is preliminary data.</text>
</comment>
<protein>
    <recommendedName>
        <fullName evidence="9">Disease resistance protein RGA3</fullName>
    </recommendedName>
</protein>
<organism evidence="7 8">
    <name type="scientific">Dipteronia sinensis</name>
    <dbReference type="NCBI Taxonomy" id="43782"/>
    <lineage>
        <taxon>Eukaryota</taxon>
        <taxon>Viridiplantae</taxon>
        <taxon>Streptophyta</taxon>
        <taxon>Embryophyta</taxon>
        <taxon>Tracheophyta</taxon>
        <taxon>Spermatophyta</taxon>
        <taxon>Magnoliopsida</taxon>
        <taxon>eudicotyledons</taxon>
        <taxon>Gunneridae</taxon>
        <taxon>Pentapetalae</taxon>
        <taxon>rosids</taxon>
        <taxon>malvids</taxon>
        <taxon>Sapindales</taxon>
        <taxon>Sapindaceae</taxon>
        <taxon>Hippocastanoideae</taxon>
        <taxon>Acereae</taxon>
        <taxon>Dipteronia</taxon>
    </lineage>
</organism>
<dbReference type="EMBL" id="JANJYJ010000009">
    <property type="protein sequence ID" value="KAK3188716.1"/>
    <property type="molecule type" value="Genomic_DNA"/>
</dbReference>
<dbReference type="Gene3D" id="3.40.50.300">
    <property type="entry name" value="P-loop containing nucleotide triphosphate hydrolases"/>
    <property type="match status" value="1"/>
</dbReference>
<keyword evidence="4" id="KW-0067">ATP-binding</keyword>
<dbReference type="InterPro" id="IPR038005">
    <property type="entry name" value="RX-like_CC"/>
</dbReference>
<dbReference type="GO" id="GO:0005524">
    <property type="term" value="F:ATP binding"/>
    <property type="evidence" value="ECO:0007669"/>
    <property type="project" value="UniProtKB-KW"/>
</dbReference>
<dbReference type="SUPFAM" id="SSF52540">
    <property type="entry name" value="P-loop containing nucleoside triphosphate hydrolases"/>
    <property type="match status" value="1"/>
</dbReference>